<dbReference type="Proteomes" id="UP000515591">
    <property type="component" value="Chromosome"/>
</dbReference>
<dbReference type="EMBL" id="JAWJUL010000137">
    <property type="protein sequence ID" value="MDV3442793.1"/>
    <property type="molecule type" value="Genomic_DNA"/>
</dbReference>
<feature type="domain" description="DUF4440" evidence="1">
    <location>
        <begin position="9"/>
        <end position="118"/>
    </location>
</feature>
<dbReference type="InterPro" id="IPR032710">
    <property type="entry name" value="NTF2-like_dom_sf"/>
</dbReference>
<dbReference type="Pfam" id="PF14534">
    <property type="entry name" value="DUF4440"/>
    <property type="match status" value="1"/>
</dbReference>
<evidence type="ECO:0000313" key="5">
    <source>
        <dbReference type="EMBL" id="MWK58045.1"/>
    </source>
</evidence>
<reference evidence="3 7" key="3">
    <citation type="journal article" date="2020" name="Microbiol. Resour. Announc.">
        <title>Complete genome sequence of Pseudomonas otitidis strain MrB4, isolated from Lake Biwa in Japan.</title>
        <authorList>
            <person name="Miyazaki K."/>
            <person name="Hase E."/>
            <person name="Maruya T."/>
        </authorList>
    </citation>
    <scope>NUCLEOTIDE SEQUENCE [LARGE SCALE GENOMIC DNA]</scope>
    <source>
        <strain evidence="3 7">MrB4</strain>
    </source>
</reference>
<evidence type="ECO:0000313" key="4">
    <source>
        <dbReference type="EMBL" id="MDV3442793.1"/>
    </source>
</evidence>
<reference evidence="5 6" key="2">
    <citation type="submission" date="2019-12" db="EMBL/GenBank/DDBJ databases">
        <title>Draft genome sequence of Pseudomonas otitidis recovered from a chicken carcass.</title>
        <authorList>
            <person name="Vieira T.R."/>
            <person name="Oliviera E.F.C."/>
            <person name="Silva N.M.V."/>
            <person name="Sambrano G.E."/>
            <person name="Cibulski S.P."/>
            <person name="Cardoso M.R.I."/>
        </authorList>
    </citation>
    <scope>NUCLEOTIDE SEQUENCE [LARGE SCALE GENOMIC DNA]</scope>
    <source>
        <strain evidence="5 6">25_K</strain>
    </source>
</reference>
<dbReference type="SUPFAM" id="SSF54427">
    <property type="entry name" value="NTF2-like"/>
    <property type="match status" value="1"/>
</dbReference>
<dbReference type="EMBL" id="WTFN01000049">
    <property type="protein sequence ID" value="MWK58045.1"/>
    <property type="molecule type" value="Genomic_DNA"/>
</dbReference>
<reference evidence="4 9" key="4">
    <citation type="submission" date="2023-10" db="EMBL/GenBank/DDBJ databases">
        <title>Pseudomonas otitidis isolated from a paediatric patient with cystic fibrosis in Chile.</title>
        <authorList>
            <person name="Amsteins-Romero L."/>
            <person name="Opazo-Capurro A."/>
            <person name="Matus-Kohler M."/>
            <person name="Gonzalez-Rocha G."/>
        </authorList>
    </citation>
    <scope>NUCLEOTIDE SEQUENCE [LARGE SCALE GENOMIC DNA]</scope>
    <source>
        <strain evidence="4 9">P-714</strain>
    </source>
</reference>
<evidence type="ECO:0000313" key="9">
    <source>
        <dbReference type="Proteomes" id="UP001273935"/>
    </source>
</evidence>
<dbReference type="EMBL" id="AP022213">
    <property type="protein sequence ID" value="BBT14907.1"/>
    <property type="molecule type" value="Genomic_DNA"/>
</dbReference>
<evidence type="ECO:0000259" key="1">
    <source>
        <dbReference type="Pfam" id="PF14534"/>
    </source>
</evidence>
<evidence type="ECO:0000313" key="2">
    <source>
        <dbReference type="EMBL" id="BBT14907.1"/>
    </source>
</evidence>
<dbReference type="Proteomes" id="UP000501237">
    <property type="component" value="Chromosome"/>
</dbReference>
<dbReference type="EMBL" id="AP022642">
    <property type="protein sequence ID" value="BCA27025.1"/>
    <property type="molecule type" value="Genomic_DNA"/>
</dbReference>
<evidence type="ECO:0000313" key="3">
    <source>
        <dbReference type="EMBL" id="BCA27025.1"/>
    </source>
</evidence>
<dbReference type="Proteomes" id="UP001273935">
    <property type="component" value="Unassembled WGS sequence"/>
</dbReference>
<dbReference type="KEGG" id="poj:PtoMrB4_10020"/>
<accession>A0A1I0UQT3</accession>
<evidence type="ECO:0000313" key="8">
    <source>
        <dbReference type="Proteomes" id="UP000515591"/>
    </source>
</evidence>
<protein>
    <submittedName>
        <fullName evidence="5">DUF4440 domain-containing protein</fullName>
    </submittedName>
</protein>
<reference evidence="2 8" key="1">
    <citation type="submission" date="2019-12" db="EMBL/GenBank/DDBJ databases">
        <title>complete genome sequences of Pseudomonas otitidis str. WP8-S17-CRE-03 isolated from wastewater treatment plant effluent.</title>
        <authorList>
            <person name="Sekizuka T."/>
            <person name="Itokawa K."/>
            <person name="Yatsu K."/>
            <person name="Inamine Y."/>
            <person name="Kuroda M."/>
        </authorList>
    </citation>
    <scope>NUCLEOTIDE SEQUENCE [LARGE SCALE GENOMIC DNA]</scope>
    <source>
        <strain evidence="2 8">WP8-S17-CRE-03</strain>
    </source>
</reference>
<organism evidence="5 6">
    <name type="scientific">Metapseudomonas otitidis</name>
    <dbReference type="NCBI Taxonomy" id="319939"/>
    <lineage>
        <taxon>Bacteria</taxon>
        <taxon>Pseudomonadati</taxon>
        <taxon>Pseudomonadota</taxon>
        <taxon>Gammaproteobacteria</taxon>
        <taxon>Pseudomonadales</taxon>
        <taxon>Pseudomonadaceae</taxon>
        <taxon>Metapseudomonas</taxon>
    </lineage>
</organism>
<dbReference type="STRING" id="319939.SAMN05216263_1213"/>
<dbReference type="Proteomes" id="UP000461288">
    <property type="component" value="Unassembled WGS sequence"/>
</dbReference>
<evidence type="ECO:0000313" key="6">
    <source>
        <dbReference type="Proteomes" id="UP000461288"/>
    </source>
</evidence>
<evidence type="ECO:0000313" key="7">
    <source>
        <dbReference type="Proteomes" id="UP000501237"/>
    </source>
</evidence>
<name>A0A1I0UQT3_9GAMM</name>
<dbReference type="InterPro" id="IPR027843">
    <property type="entry name" value="DUF4440"/>
</dbReference>
<dbReference type="RefSeq" id="WP_044410586.1">
    <property type="nucleotide sequence ID" value="NZ_AP022213.1"/>
</dbReference>
<proteinExistence type="predicted"/>
<keyword evidence="9" id="KW-1185">Reference proteome</keyword>
<gene>
    <name evidence="5" type="ORF">GO594_18855</name>
    <name evidence="3" type="ORF">PtoMrB4_10020</name>
    <name evidence="4" type="ORF">R0G64_25605</name>
    <name evidence="2" type="ORF">WP8S17C03_09560</name>
</gene>
<sequence length="138" mass="15524">MNPSPLVEAVQRADHLINSGRFDALMDFYTDDAVLVVRPGLEVQGRERIRQAFDGIAAHFQHSLWVTQRDLQVMETTDTALVLGRARIQWRATDGFLSFVERKATYVFRKEPDGAWRCAVDNSYGTALLDGTAPEVTP</sequence>
<dbReference type="AlphaFoldDB" id="A0A1I0UQT3"/>
<dbReference type="Gene3D" id="3.10.450.50">
    <property type="match status" value="1"/>
</dbReference>
<dbReference type="GeneID" id="57396214"/>